<dbReference type="PANTHER" id="PTHR46189:SF1">
    <property type="entry name" value="LD41958P"/>
    <property type="match status" value="1"/>
</dbReference>
<dbReference type="AlphaFoldDB" id="A0A3M7R9Y3"/>
<dbReference type="Pfam" id="PF01363">
    <property type="entry name" value="FYVE"/>
    <property type="match status" value="1"/>
</dbReference>
<proteinExistence type="predicted"/>
<dbReference type="InterPro" id="IPR013083">
    <property type="entry name" value="Znf_RING/FYVE/PHD"/>
</dbReference>
<dbReference type="InterPro" id="IPR015943">
    <property type="entry name" value="WD40/YVTN_repeat-like_dom_sf"/>
</dbReference>
<feature type="repeat" description="WD" evidence="9">
    <location>
        <begin position="241"/>
        <end position="282"/>
    </location>
</feature>
<dbReference type="InterPro" id="IPR011011">
    <property type="entry name" value="Znf_FYVE_PHD"/>
</dbReference>
<dbReference type="SUPFAM" id="SSF57903">
    <property type="entry name" value="FYVE/PHD zinc finger"/>
    <property type="match status" value="1"/>
</dbReference>
<dbReference type="GO" id="GO:0008270">
    <property type="term" value="F:zinc ion binding"/>
    <property type="evidence" value="ECO:0007669"/>
    <property type="project" value="UniProtKB-KW"/>
</dbReference>
<organism evidence="11 12">
    <name type="scientific">Brachionus plicatilis</name>
    <name type="common">Marine rotifer</name>
    <name type="synonym">Brachionus muelleri</name>
    <dbReference type="NCBI Taxonomy" id="10195"/>
    <lineage>
        <taxon>Eukaryota</taxon>
        <taxon>Metazoa</taxon>
        <taxon>Spiralia</taxon>
        <taxon>Gnathifera</taxon>
        <taxon>Rotifera</taxon>
        <taxon>Eurotatoria</taxon>
        <taxon>Monogononta</taxon>
        <taxon>Pseudotrocha</taxon>
        <taxon>Ploima</taxon>
        <taxon>Brachionidae</taxon>
        <taxon>Brachionus</taxon>
    </lineage>
</organism>
<keyword evidence="2 9" id="KW-0853">WD repeat</keyword>
<evidence type="ECO:0000256" key="7">
    <source>
        <dbReference type="ARBA" id="ARBA00022833"/>
    </source>
</evidence>
<feature type="repeat" description="WD" evidence="9">
    <location>
        <begin position="365"/>
        <end position="403"/>
    </location>
</feature>
<dbReference type="EMBL" id="REGN01003924">
    <property type="protein sequence ID" value="RNA20065.1"/>
    <property type="molecule type" value="Genomic_DNA"/>
</dbReference>
<accession>A0A3M7R9Y3</accession>
<dbReference type="Pfam" id="PF00400">
    <property type="entry name" value="WD40"/>
    <property type="match status" value="4"/>
</dbReference>
<keyword evidence="12" id="KW-1185">Reference proteome</keyword>
<reference evidence="11 12" key="1">
    <citation type="journal article" date="2018" name="Sci. Rep.">
        <title>Genomic signatures of local adaptation to the degree of environmental predictability in rotifers.</title>
        <authorList>
            <person name="Franch-Gras L."/>
            <person name="Hahn C."/>
            <person name="Garcia-Roger E.M."/>
            <person name="Carmona M.J."/>
            <person name="Serra M."/>
            <person name="Gomez A."/>
        </authorList>
    </citation>
    <scope>NUCLEOTIDE SEQUENCE [LARGE SCALE GENOMIC DNA]</scope>
    <source>
        <strain evidence="11">HYR1</strain>
    </source>
</reference>
<dbReference type="PROSITE" id="PS50082">
    <property type="entry name" value="WD_REPEATS_2"/>
    <property type="match status" value="3"/>
</dbReference>
<dbReference type="SMART" id="SM00320">
    <property type="entry name" value="WD40"/>
    <property type="match status" value="6"/>
</dbReference>
<dbReference type="InterPro" id="IPR036322">
    <property type="entry name" value="WD40_repeat_dom_sf"/>
</dbReference>
<evidence type="ECO:0000256" key="8">
    <source>
        <dbReference type="PROSITE-ProRule" id="PRU00091"/>
    </source>
</evidence>
<keyword evidence="7" id="KW-0862">Zinc</keyword>
<dbReference type="InterPro" id="IPR017455">
    <property type="entry name" value="Znf_FYVE-rel"/>
</dbReference>
<dbReference type="InterPro" id="IPR042234">
    <property type="entry name" value="WDFY1/WDFY2"/>
</dbReference>
<dbReference type="Gene3D" id="3.30.40.10">
    <property type="entry name" value="Zinc/RING finger domain, C3HC4 (zinc finger)"/>
    <property type="match status" value="1"/>
</dbReference>
<dbReference type="PROSITE" id="PS50294">
    <property type="entry name" value="WD_REPEATS_REGION"/>
    <property type="match status" value="3"/>
</dbReference>
<dbReference type="InterPro" id="IPR019775">
    <property type="entry name" value="WD40_repeat_CS"/>
</dbReference>
<evidence type="ECO:0000256" key="5">
    <source>
        <dbReference type="ARBA" id="ARBA00022753"/>
    </source>
</evidence>
<keyword evidence="3" id="KW-0479">Metal-binding</keyword>
<evidence type="ECO:0000256" key="4">
    <source>
        <dbReference type="ARBA" id="ARBA00022737"/>
    </source>
</evidence>
<dbReference type="FunFam" id="3.30.40.10:FF:000105">
    <property type="entry name" value="WD repeat and FYVE domain-containing protein 2"/>
    <property type="match status" value="1"/>
</dbReference>
<feature type="repeat" description="WD" evidence="9">
    <location>
        <begin position="198"/>
        <end position="231"/>
    </location>
</feature>
<name>A0A3M7R9Y3_BRAPC</name>
<dbReference type="STRING" id="10195.A0A3M7R9Y3"/>
<dbReference type="GO" id="GO:0005769">
    <property type="term" value="C:early endosome"/>
    <property type="evidence" value="ECO:0007669"/>
    <property type="project" value="UniProtKB-SubCell"/>
</dbReference>
<dbReference type="SMART" id="SM00064">
    <property type="entry name" value="FYVE"/>
    <property type="match status" value="1"/>
</dbReference>
<feature type="domain" description="FYVE-type" evidence="10">
    <location>
        <begin position="284"/>
        <end position="355"/>
    </location>
</feature>
<evidence type="ECO:0000256" key="2">
    <source>
        <dbReference type="ARBA" id="ARBA00022574"/>
    </source>
</evidence>
<dbReference type="Proteomes" id="UP000276133">
    <property type="component" value="Unassembled WGS sequence"/>
</dbReference>
<evidence type="ECO:0000313" key="11">
    <source>
        <dbReference type="EMBL" id="RNA20065.1"/>
    </source>
</evidence>
<keyword evidence="4" id="KW-0677">Repeat</keyword>
<dbReference type="PROSITE" id="PS50178">
    <property type="entry name" value="ZF_FYVE"/>
    <property type="match status" value="1"/>
</dbReference>
<evidence type="ECO:0000256" key="9">
    <source>
        <dbReference type="PROSITE-ProRule" id="PRU00221"/>
    </source>
</evidence>
<keyword evidence="5" id="KW-0967">Endosome</keyword>
<keyword evidence="6 8" id="KW-0863">Zinc-finger</keyword>
<evidence type="ECO:0000256" key="3">
    <source>
        <dbReference type="ARBA" id="ARBA00022723"/>
    </source>
</evidence>
<comment type="caution">
    <text evidence="11">The sequence shown here is derived from an EMBL/GenBank/DDBJ whole genome shotgun (WGS) entry which is preliminary data.</text>
</comment>
<gene>
    <name evidence="11" type="ORF">BpHYR1_036068</name>
</gene>
<dbReference type="InterPro" id="IPR001680">
    <property type="entry name" value="WD40_rpt"/>
</dbReference>
<evidence type="ECO:0000256" key="6">
    <source>
        <dbReference type="ARBA" id="ARBA00022771"/>
    </source>
</evidence>
<protein>
    <submittedName>
        <fullName evidence="11">WD repeat and FYVE domain-containing 2-like</fullName>
    </submittedName>
</protein>
<comment type="subcellular location">
    <subcellularLocation>
        <location evidence="1">Early endosome</location>
    </subcellularLocation>
</comment>
<evidence type="ECO:0000259" key="10">
    <source>
        <dbReference type="PROSITE" id="PS50178"/>
    </source>
</evidence>
<dbReference type="Gene3D" id="2.130.10.10">
    <property type="entry name" value="YVTN repeat-like/Quinoprotein amine dehydrogenase"/>
    <property type="match status" value="2"/>
</dbReference>
<evidence type="ECO:0000313" key="12">
    <source>
        <dbReference type="Proteomes" id="UP000276133"/>
    </source>
</evidence>
<dbReference type="SUPFAM" id="SSF50978">
    <property type="entry name" value="WD40 repeat-like"/>
    <property type="match status" value="1"/>
</dbReference>
<dbReference type="PANTHER" id="PTHR46189">
    <property type="entry name" value="LD41958P"/>
    <property type="match status" value="1"/>
</dbReference>
<sequence>MAAQIKDARNEAQDRRPILIDRIDGIDSDVLCATILPNEDGFISINDDKSIRIWLKRETGKYWPSVCHYTDRVPTCLFHQPDSRRLFIGLDSGNILEYAVGEDYNKITLIKQYQAHTGRVTYVHNSVEHDWILSASKDKYFTFHSTENGQRVGSHSIGGVATCLVFDTGSKHCFVGDDNGKIAFLKLTDGGCEFKALLNRHESSISCLAWDADRKFLFSGSFDKTIICWDIGGQKGITYDLEGHHERIQRVIFIGNTHQLVSGSEDSFIVVWDMDAKRIENPEWRESDVCEYCKKPFIWNLKGMWEQKTVGKRQHHCRRCGAAICDDCSKSRVSIPILGHEFEVRICCECGPKITSAEKTPLAQFYDSKHSILDMSFDEKRKYLLTVGLDRVIKIWDMNSIIA</sequence>
<dbReference type="InterPro" id="IPR000306">
    <property type="entry name" value="Znf_FYVE"/>
</dbReference>
<dbReference type="OrthoDB" id="63070at2759"/>
<evidence type="ECO:0000256" key="1">
    <source>
        <dbReference type="ARBA" id="ARBA00004412"/>
    </source>
</evidence>
<dbReference type="InterPro" id="IPR020472">
    <property type="entry name" value="WD40_PAC1"/>
</dbReference>
<dbReference type="PRINTS" id="PR00320">
    <property type="entry name" value="GPROTEINBRPT"/>
</dbReference>
<dbReference type="PROSITE" id="PS00678">
    <property type="entry name" value="WD_REPEATS_1"/>
    <property type="match status" value="2"/>
</dbReference>